<keyword evidence="3 12" id="KW-0813">Transport</keyword>
<keyword evidence="10" id="KW-0675">Receptor</keyword>
<keyword evidence="7" id="KW-0406">Ion transport</keyword>
<evidence type="ECO:0000256" key="5">
    <source>
        <dbReference type="ARBA" id="ARBA00022692"/>
    </source>
</evidence>
<evidence type="ECO:0000256" key="4">
    <source>
        <dbReference type="ARBA" id="ARBA00022452"/>
    </source>
</evidence>
<evidence type="ECO:0000256" key="13">
    <source>
        <dbReference type="RuleBase" id="RU003357"/>
    </source>
</evidence>
<keyword evidence="11 12" id="KW-0998">Cell outer membrane</keyword>
<evidence type="ECO:0000313" key="16">
    <source>
        <dbReference type="EMBL" id="RII84509.1"/>
    </source>
</evidence>
<evidence type="ECO:0008006" key="18">
    <source>
        <dbReference type="Google" id="ProtNLM"/>
    </source>
</evidence>
<evidence type="ECO:0000256" key="12">
    <source>
        <dbReference type="PROSITE-ProRule" id="PRU01360"/>
    </source>
</evidence>
<dbReference type="PANTHER" id="PTHR30069:SF53">
    <property type="entry name" value="COLICIN I RECEPTOR-RELATED"/>
    <property type="match status" value="1"/>
</dbReference>
<dbReference type="Pfam" id="PF07715">
    <property type="entry name" value="Plug"/>
    <property type="match status" value="1"/>
</dbReference>
<protein>
    <recommendedName>
        <fullName evidence="18">TonB-dependent receptor</fullName>
    </recommendedName>
</protein>
<gene>
    <name evidence="16" type="ORF">CJO09_04695</name>
</gene>
<dbReference type="InterPro" id="IPR037066">
    <property type="entry name" value="Plug_dom_sf"/>
</dbReference>
<evidence type="ECO:0000256" key="2">
    <source>
        <dbReference type="ARBA" id="ARBA00009810"/>
    </source>
</evidence>
<evidence type="ECO:0000313" key="17">
    <source>
        <dbReference type="Proteomes" id="UP000266483"/>
    </source>
</evidence>
<evidence type="ECO:0000256" key="9">
    <source>
        <dbReference type="ARBA" id="ARBA00023136"/>
    </source>
</evidence>
<feature type="domain" description="TonB-dependent receptor-like beta-barrel" evidence="14">
    <location>
        <begin position="233"/>
        <end position="646"/>
    </location>
</feature>
<dbReference type="Gene3D" id="2.170.130.10">
    <property type="entry name" value="TonB-dependent receptor, plug domain"/>
    <property type="match status" value="1"/>
</dbReference>
<reference evidence="16 17" key="1">
    <citation type="submission" date="2017-08" db="EMBL/GenBank/DDBJ databases">
        <title>Pusillimonas indicus sp. nov., a member of the family Alcaligenaceae isolated from surface seawater.</title>
        <authorList>
            <person name="Li J."/>
        </authorList>
    </citation>
    <scope>NUCLEOTIDE SEQUENCE [LARGE SCALE GENOMIC DNA]</scope>
    <source>
        <strain evidence="16 17">17-4A</strain>
    </source>
</reference>
<dbReference type="CDD" id="cd01347">
    <property type="entry name" value="ligand_gated_channel"/>
    <property type="match status" value="1"/>
</dbReference>
<evidence type="ECO:0000256" key="6">
    <source>
        <dbReference type="ARBA" id="ARBA00022729"/>
    </source>
</evidence>
<comment type="caution">
    <text evidence="16">The sequence shown here is derived from an EMBL/GenBank/DDBJ whole genome shotgun (WGS) entry which is preliminary data.</text>
</comment>
<dbReference type="InterPro" id="IPR012910">
    <property type="entry name" value="Plug_dom"/>
</dbReference>
<dbReference type="InterPro" id="IPR000531">
    <property type="entry name" value="Beta-barrel_TonB"/>
</dbReference>
<comment type="subcellular location">
    <subcellularLocation>
        <location evidence="1 12">Cell outer membrane</location>
        <topology evidence="1 12">Multi-pass membrane protein</topology>
    </subcellularLocation>
</comment>
<evidence type="ECO:0000256" key="11">
    <source>
        <dbReference type="ARBA" id="ARBA00023237"/>
    </source>
</evidence>
<name>A0ABX9MZV8_9BURK</name>
<keyword evidence="6" id="KW-0732">Signal</keyword>
<keyword evidence="9 12" id="KW-0472">Membrane</keyword>
<proteinExistence type="inferred from homology"/>
<evidence type="ECO:0000259" key="15">
    <source>
        <dbReference type="Pfam" id="PF07715"/>
    </source>
</evidence>
<dbReference type="InterPro" id="IPR039426">
    <property type="entry name" value="TonB-dep_rcpt-like"/>
</dbReference>
<keyword evidence="5 12" id="KW-0812">Transmembrane</keyword>
<dbReference type="Pfam" id="PF00593">
    <property type="entry name" value="TonB_dep_Rec_b-barrel"/>
    <property type="match status" value="1"/>
</dbReference>
<organism evidence="16 17">
    <name type="scientific">Neopusillimonas maritima</name>
    <dbReference type="NCBI Taxonomy" id="2026239"/>
    <lineage>
        <taxon>Bacteria</taxon>
        <taxon>Pseudomonadati</taxon>
        <taxon>Pseudomonadota</taxon>
        <taxon>Betaproteobacteria</taxon>
        <taxon>Burkholderiales</taxon>
        <taxon>Alcaligenaceae</taxon>
        <taxon>Neopusillimonas</taxon>
    </lineage>
</organism>
<sequence length="672" mass="74116">MPHRDISIHPCVARHKLCCPRNGTHATHASPTPAPVEPAHAFWRVLLLITCGDARYLAGLIMNTTRLQRRLLAPALFIPFTALAQTPSSLDPIVVTASRVAQLESETLGDVSVVPNEKLREAGQQSLAEILAQEPGIAFYNSGGPQNTTGLFLRGNDASHTLVLIDGVRINSSNYGGVNWNAIDPATIERVEILRGAASSLYGSDAIGGVVNIITRKPAEDEPLKAYANAGYGSHNTFKSGAGFSGAADGWNYNLSAAVARSSGFDATQEYASDAYPDKDGYRQHSVAGALGYRWRQGQRVDFSLYNGYINGDFDAGQSHPAISQTRQQAYTLSSTNQLTDFWESVLRFGYAKEDGISYSGNFAPYEFGSLTRTYTWQNNLALDPDQSISVLLERIEERPSGSMTFLSNRRNTQATGLVYRGRFGKHRIQASVRNDHISDYGSHATGGLAYELALTKAWQVGLAANTGFQAPSFNDLYAPGWGGFPPQSNPNLKPEKSRNIEAHIQYRQNGIELGLVAYQNKVDNLIVSTPRRLENVDSATLRGMTATAAYQWDHTRMSAAADFLNPYDDSTGERLIRRARHTYRLNAEHRIEQWTLGAEFLYVGQRYDETFSQGRVHLGGYSLWNLTANATLTKNLSLQVRWNNITNKDYTDVYGYANPGSTVFVNLAWRM</sequence>
<evidence type="ECO:0000256" key="8">
    <source>
        <dbReference type="ARBA" id="ARBA00023077"/>
    </source>
</evidence>
<evidence type="ECO:0000256" key="3">
    <source>
        <dbReference type="ARBA" id="ARBA00022448"/>
    </source>
</evidence>
<evidence type="ECO:0000259" key="14">
    <source>
        <dbReference type="Pfam" id="PF00593"/>
    </source>
</evidence>
<evidence type="ECO:0000256" key="1">
    <source>
        <dbReference type="ARBA" id="ARBA00004571"/>
    </source>
</evidence>
<dbReference type="EMBL" id="NQOU01000001">
    <property type="protein sequence ID" value="RII84509.1"/>
    <property type="molecule type" value="Genomic_DNA"/>
</dbReference>
<keyword evidence="4 12" id="KW-1134">Transmembrane beta strand</keyword>
<keyword evidence="8 13" id="KW-0798">TonB box</keyword>
<dbReference type="InterPro" id="IPR036942">
    <property type="entry name" value="Beta-barrel_TonB_sf"/>
</dbReference>
<feature type="domain" description="TonB-dependent receptor plug" evidence="15">
    <location>
        <begin position="105"/>
        <end position="210"/>
    </location>
</feature>
<evidence type="ECO:0000256" key="7">
    <source>
        <dbReference type="ARBA" id="ARBA00023065"/>
    </source>
</evidence>
<dbReference type="Proteomes" id="UP000266483">
    <property type="component" value="Unassembled WGS sequence"/>
</dbReference>
<keyword evidence="17" id="KW-1185">Reference proteome</keyword>
<dbReference type="PROSITE" id="PS52016">
    <property type="entry name" value="TONB_DEPENDENT_REC_3"/>
    <property type="match status" value="1"/>
</dbReference>
<dbReference type="PANTHER" id="PTHR30069">
    <property type="entry name" value="TONB-DEPENDENT OUTER MEMBRANE RECEPTOR"/>
    <property type="match status" value="1"/>
</dbReference>
<evidence type="ECO:0000256" key="10">
    <source>
        <dbReference type="ARBA" id="ARBA00023170"/>
    </source>
</evidence>
<dbReference type="Gene3D" id="2.40.170.20">
    <property type="entry name" value="TonB-dependent receptor, beta-barrel domain"/>
    <property type="match status" value="1"/>
</dbReference>
<dbReference type="SUPFAM" id="SSF56935">
    <property type="entry name" value="Porins"/>
    <property type="match status" value="1"/>
</dbReference>
<accession>A0ABX9MZV8</accession>
<comment type="similarity">
    <text evidence="2 12 13">Belongs to the TonB-dependent receptor family.</text>
</comment>